<feature type="region of interest" description="Disordered" evidence="5">
    <location>
        <begin position="1"/>
        <end position="40"/>
    </location>
</feature>
<keyword evidence="9" id="KW-1185">Reference proteome</keyword>
<evidence type="ECO:0000256" key="5">
    <source>
        <dbReference type="SAM" id="MobiDB-lite"/>
    </source>
</evidence>
<dbReference type="AlphaFoldDB" id="H0UM32"/>
<comment type="subcellular location">
    <subcellularLocation>
        <location evidence="1">Membrane</location>
        <topology evidence="1">Single-pass membrane protein</topology>
    </subcellularLocation>
</comment>
<dbReference type="InterPro" id="IPR035658">
    <property type="entry name" value="TrbF"/>
</dbReference>
<gene>
    <name evidence="8" type="ORF">JonanDRAFT_1242</name>
</gene>
<name>H0UM32_9BACT</name>
<proteinExistence type="predicted"/>
<dbReference type="EMBL" id="CM001376">
    <property type="protein sequence ID" value="EHM13608.1"/>
    <property type="molecule type" value="Genomic_DNA"/>
</dbReference>
<evidence type="ECO:0000259" key="7">
    <source>
        <dbReference type="Pfam" id="PF04335"/>
    </source>
</evidence>
<evidence type="ECO:0000256" key="2">
    <source>
        <dbReference type="ARBA" id="ARBA00022692"/>
    </source>
</evidence>
<dbReference type="eggNOG" id="COG3701">
    <property type="taxonomic scope" value="Bacteria"/>
</dbReference>
<dbReference type="OrthoDB" id="597581at2"/>
<evidence type="ECO:0000256" key="6">
    <source>
        <dbReference type="SAM" id="Phobius"/>
    </source>
</evidence>
<feature type="compositionally biased region" description="Basic and acidic residues" evidence="5">
    <location>
        <begin position="1"/>
        <end position="11"/>
    </location>
</feature>
<evidence type="ECO:0000313" key="9">
    <source>
        <dbReference type="Proteomes" id="UP000003806"/>
    </source>
</evidence>
<organism evidence="8 9">
    <name type="scientific">Jonquetella anthropi DSM 22815</name>
    <dbReference type="NCBI Taxonomy" id="885272"/>
    <lineage>
        <taxon>Bacteria</taxon>
        <taxon>Thermotogati</taxon>
        <taxon>Synergistota</taxon>
        <taxon>Synergistia</taxon>
        <taxon>Synergistales</taxon>
        <taxon>Dethiosulfovibrionaceae</taxon>
        <taxon>Jonquetella</taxon>
    </lineage>
</organism>
<dbReference type="Proteomes" id="UP000003806">
    <property type="component" value="Chromosome"/>
</dbReference>
<accession>H0UM32</accession>
<dbReference type="SUPFAM" id="SSF54427">
    <property type="entry name" value="NTF2-like"/>
    <property type="match status" value="1"/>
</dbReference>
<dbReference type="InterPro" id="IPR032710">
    <property type="entry name" value="NTF2-like_dom_sf"/>
</dbReference>
<dbReference type="GO" id="GO:0016020">
    <property type="term" value="C:membrane"/>
    <property type="evidence" value="ECO:0007669"/>
    <property type="project" value="UniProtKB-SubCell"/>
</dbReference>
<dbReference type="RefSeq" id="WP_008523202.1">
    <property type="nucleotide sequence ID" value="NZ_CM001376.1"/>
</dbReference>
<feature type="transmembrane region" description="Helical" evidence="6">
    <location>
        <begin position="63"/>
        <end position="82"/>
    </location>
</feature>
<dbReference type="InterPro" id="IPR007430">
    <property type="entry name" value="VirB8"/>
</dbReference>
<dbReference type="STRING" id="885272.JonanDRAFT_1242"/>
<feature type="domain" description="Bacterial virulence protein VirB8" evidence="7">
    <location>
        <begin position="42"/>
        <end position="250"/>
    </location>
</feature>
<evidence type="ECO:0000256" key="1">
    <source>
        <dbReference type="ARBA" id="ARBA00004167"/>
    </source>
</evidence>
<dbReference type="Pfam" id="PF04335">
    <property type="entry name" value="VirB8"/>
    <property type="match status" value="1"/>
</dbReference>
<dbReference type="CDD" id="cd16425">
    <property type="entry name" value="TrbF"/>
    <property type="match status" value="1"/>
</dbReference>
<evidence type="ECO:0000256" key="3">
    <source>
        <dbReference type="ARBA" id="ARBA00022989"/>
    </source>
</evidence>
<feature type="compositionally biased region" description="Basic and acidic residues" evidence="5">
    <location>
        <begin position="27"/>
        <end position="40"/>
    </location>
</feature>
<keyword evidence="3 6" id="KW-1133">Transmembrane helix</keyword>
<dbReference type="HOGENOM" id="CLU_076026_0_0_0"/>
<keyword evidence="2 6" id="KW-0812">Transmembrane</keyword>
<protein>
    <submittedName>
        <fullName evidence="8">Type IV secretory pathway, TrbF component</fullName>
    </submittedName>
</protein>
<keyword evidence="4 6" id="KW-0472">Membrane</keyword>
<sequence length="253" mass="27819">MSLFRRQKEESAGQPLRQSRAELASAKMERKSPRDENPYLSARREYGDRYGSAVRDAATWRRFCMGTLVLLAVFGGGMLWLASTNKVVPYIVQVDKQGYAVAIKPGTQVENTDPKVIMAAVGRFIVNLRTTVSDVGAQNALIKSVYDYIADGSSAQTAVGEYYSKADPFGAAQGRTKATRQVQIKTILPEGRSGKAWQVLWTEEAVDEGLVTERSAWRAIITIALSPVQDLSDVLKNPLGIYVVDINVARDIS</sequence>
<dbReference type="Gene3D" id="3.10.450.230">
    <property type="entry name" value="VirB8 protein"/>
    <property type="match status" value="1"/>
</dbReference>
<evidence type="ECO:0000256" key="4">
    <source>
        <dbReference type="ARBA" id="ARBA00023136"/>
    </source>
</evidence>
<evidence type="ECO:0000313" key="8">
    <source>
        <dbReference type="EMBL" id="EHM13608.1"/>
    </source>
</evidence>
<reference evidence="8 9" key="1">
    <citation type="submission" date="2011-11" db="EMBL/GenBank/DDBJ databases">
        <title>The Noncontiguous Finished genome of Jonquetella anthropi DSM 22815.</title>
        <authorList>
            <consortium name="US DOE Joint Genome Institute (JGI-PGF)"/>
            <person name="Lucas S."/>
            <person name="Copeland A."/>
            <person name="Lapidus A."/>
            <person name="Glavina del Rio T."/>
            <person name="Dalin E."/>
            <person name="Tice H."/>
            <person name="Bruce D."/>
            <person name="Goodwin L."/>
            <person name="Pitluck S."/>
            <person name="Peters L."/>
            <person name="Mikhailova N."/>
            <person name="Held B."/>
            <person name="Kyrpides N."/>
            <person name="Mavromatis K."/>
            <person name="Ivanova N."/>
            <person name="Markowitz V."/>
            <person name="Cheng J.-F."/>
            <person name="Hugenholtz P."/>
            <person name="Woyke T."/>
            <person name="Wu D."/>
            <person name="Gronow S."/>
            <person name="Wellnitz S."/>
            <person name="Brambilla E."/>
            <person name="Klenk H.-P."/>
            <person name="Eisen J.A."/>
        </authorList>
    </citation>
    <scope>NUCLEOTIDE SEQUENCE [LARGE SCALE GENOMIC DNA]</scope>
    <source>
        <strain evidence="8 9">DSM 22815</strain>
    </source>
</reference>